<dbReference type="InterPro" id="IPR007257">
    <property type="entry name" value="GINS_Psf2"/>
</dbReference>
<protein>
    <submittedName>
        <fullName evidence="2">Uncharacterized protein</fullName>
    </submittedName>
</protein>
<dbReference type="PANTHER" id="PTHR12772">
    <property type="entry name" value="DNA REPLICATION COMPLEX GINS PROTEIN PSF2"/>
    <property type="match status" value="1"/>
</dbReference>
<dbReference type="InterPro" id="IPR036224">
    <property type="entry name" value="GINS_bundle-like_dom_sf"/>
</dbReference>
<dbReference type="SUPFAM" id="SSF158573">
    <property type="entry name" value="GINS helical bundle-like"/>
    <property type="match status" value="1"/>
</dbReference>
<proteinExistence type="predicted"/>
<dbReference type="AlphaFoldDB" id="A0A1A8YT47"/>
<dbReference type="GO" id="GO:0000727">
    <property type="term" value="P:double-strand break repair via break-induced replication"/>
    <property type="evidence" value="ECO:0007669"/>
    <property type="project" value="TreeGrafter"/>
</dbReference>
<dbReference type="GO" id="GO:0006260">
    <property type="term" value="P:DNA replication"/>
    <property type="evidence" value="ECO:0007669"/>
    <property type="project" value="InterPro"/>
</dbReference>
<sequence length="592" mass="68918">MRSSSWKEKRLSKCLEGNDIFFFSDEDVRFKKTIFMNDKSRRKAYVTNSTTLSNRNNSYNRSGSNSRINRGNRSGSGFENGGEIGYENGIENRGNLFDSKGLRENDLEEGVAHVGFNGIESNIVLVDFPKLPIKNIESCEDVYNIFYIRDQYLIGNKDITINNDHMILLETILDKLDSAINELNSEVNYSTKKVLATVHEKVSNLYNSFKNVKNVPPQLSNAYDCFKSNILFVRAKQFKKNYVYDNLINIYTYLQNSELQQDNIETVNEAIYINDKPVSTASFVNKNIVPSSEYIEYLPMKFNPHFIELNRISIYYLFEESINHIIWQKALDELIVVKALADIPYFDLSEVEGFDFKKMKSGQRQWYPLYIAKELSEEGLATVEFPFWFYIDNLKNIYKKEFEDIYELTDLPSPFFFEISSMFLEKNAFKNSTPIETIGQRTPYKYILKVAGTFHLPSAQKFAGTPVCRETFVHYSLTSYSPSCSLPASHPLPVYSVPHFHSRIPRIQTSQKRKKKKKNAQIFWEINQNKFKSSDIFSEILIINNIQIYETYCVNYLASVFFQKQNSANVVDENFDVRNYLFDPFIFSSYNV</sequence>
<feature type="compositionally biased region" description="Low complexity" evidence="1">
    <location>
        <begin position="53"/>
        <end position="77"/>
    </location>
</feature>
<dbReference type="GO" id="GO:0000811">
    <property type="term" value="C:GINS complex"/>
    <property type="evidence" value="ECO:0007669"/>
    <property type="project" value="TreeGrafter"/>
</dbReference>
<reference evidence="3" key="1">
    <citation type="submission" date="2016-05" db="EMBL/GenBank/DDBJ databases">
        <authorList>
            <person name="Naeem Raeece"/>
        </authorList>
    </citation>
    <scope>NUCLEOTIDE SEQUENCE [LARGE SCALE GENOMIC DNA]</scope>
</reference>
<dbReference type="Proteomes" id="UP000078550">
    <property type="component" value="Unassembled WGS sequence"/>
</dbReference>
<gene>
    <name evidence="2" type="ORF">POVWA2_021830</name>
</gene>
<evidence type="ECO:0000313" key="3">
    <source>
        <dbReference type="Proteomes" id="UP000078550"/>
    </source>
</evidence>
<evidence type="ECO:0000256" key="1">
    <source>
        <dbReference type="SAM" id="MobiDB-lite"/>
    </source>
</evidence>
<organism evidence="2 3">
    <name type="scientific">Plasmodium ovale wallikeri</name>
    <dbReference type="NCBI Taxonomy" id="864142"/>
    <lineage>
        <taxon>Eukaryota</taxon>
        <taxon>Sar</taxon>
        <taxon>Alveolata</taxon>
        <taxon>Apicomplexa</taxon>
        <taxon>Aconoidasida</taxon>
        <taxon>Haemosporida</taxon>
        <taxon>Plasmodiidae</taxon>
        <taxon>Plasmodium</taxon>
        <taxon>Plasmodium (Plasmodium)</taxon>
    </lineage>
</organism>
<evidence type="ECO:0000313" key="2">
    <source>
        <dbReference type="EMBL" id="SBT34820.1"/>
    </source>
</evidence>
<dbReference type="PANTHER" id="PTHR12772:SF0">
    <property type="entry name" value="DNA REPLICATION COMPLEX GINS PROTEIN PSF2"/>
    <property type="match status" value="1"/>
</dbReference>
<name>A0A1A8YT47_PLAOA</name>
<feature type="region of interest" description="Disordered" evidence="1">
    <location>
        <begin position="46"/>
        <end position="80"/>
    </location>
</feature>
<dbReference type="EMBL" id="FLRE01000085">
    <property type="protein sequence ID" value="SBT34820.1"/>
    <property type="molecule type" value="Genomic_DNA"/>
</dbReference>
<accession>A0A1A8YT47</accession>